<evidence type="ECO:0000256" key="2">
    <source>
        <dbReference type="ARBA" id="ARBA00022679"/>
    </source>
</evidence>
<dbReference type="InterPro" id="IPR041698">
    <property type="entry name" value="Methyltransf_25"/>
</dbReference>
<dbReference type="Gene3D" id="3.40.50.150">
    <property type="entry name" value="Vaccinia Virus protein VP39"/>
    <property type="match status" value="1"/>
</dbReference>
<evidence type="ECO:0000256" key="1">
    <source>
        <dbReference type="ARBA" id="ARBA00022603"/>
    </source>
</evidence>
<evidence type="ECO:0000313" key="6">
    <source>
        <dbReference type="EMBL" id="RKT54266.1"/>
    </source>
</evidence>
<dbReference type="EMBL" id="RBXO01000001">
    <property type="protein sequence ID" value="RKT54266.1"/>
    <property type="molecule type" value="Genomic_DNA"/>
</dbReference>
<dbReference type="Proteomes" id="UP000282084">
    <property type="component" value="Unassembled WGS sequence"/>
</dbReference>
<keyword evidence="2 6" id="KW-0808">Transferase</keyword>
<keyword evidence="1 6" id="KW-0489">Methyltransferase</keyword>
<protein>
    <submittedName>
        <fullName evidence="6">Methyltransferase family protein</fullName>
    </submittedName>
</protein>
<feature type="region of interest" description="Disordered" evidence="4">
    <location>
        <begin position="44"/>
        <end position="75"/>
    </location>
</feature>
<dbReference type="GO" id="GO:0008757">
    <property type="term" value="F:S-adenosylmethionine-dependent methyltransferase activity"/>
    <property type="evidence" value="ECO:0007669"/>
    <property type="project" value="InterPro"/>
</dbReference>
<dbReference type="SUPFAM" id="SSF53335">
    <property type="entry name" value="S-adenosyl-L-methionine-dependent methyltransferases"/>
    <property type="match status" value="1"/>
</dbReference>
<evidence type="ECO:0000313" key="7">
    <source>
        <dbReference type="Proteomes" id="UP000282084"/>
    </source>
</evidence>
<comment type="caution">
    <text evidence="6">The sequence shown here is derived from an EMBL/GenBank/DDBJ whole genome shotgun (WGS) entry which is preliminary data.</text>
</comment>
<keyword evidence="3" id="KW-0949">S-adenosyl-L-methionine</keyword>
<name>A0A495VY65_9PSEU</name>
<dbReference type="AlphaFoldDB" id="A0A495VY65"/>
<dbReference type="PROSITE" id="PS51585">
    <property type="entry name" value="SAM_MT_TPMT"/>
    <property type="match status" value="1"/>
</dbReference>
<accession>A0A495VY65</accession>
<dbReference type="Pfam" id="PF13649">
    <property type="entry name" value="Methyltransf_25"/>
    <property type="match status" value="1"/>
</dbReference>
<organism evidence="6 7">
    <name type="scientific">Saccharothrix australiensis</name>
    <dbReference type="NCBI Taxonomy" id="2072"/>
    <lineage>
        <taxon>Bacteria</taxon>
        <taxon>Bacillati</taxon>
        <taxon>Actinomycetota</taxon>
        <taxon>Actinomycetes</taxon>
        <taxon>Pseudonocardiales</taxon>
        <taxon>Pseudonocardiaceae</taxon>
        <taxon>Saccharothrix</taxon>
    </lineage>
</organism>
<dbReference type="InterPro" id="IPR008854">
    <property type="entry name" value="TPMT"/>
</dbReference>
<dbReference type="InterPro" id="IPR029063">
    <property type="entry name" value="SAM-dependent_MTases_sf"/>
</dbReference>
<dbReference type="GO" id="GO:0032259">
    <property type="term" value="P:methylation"/>
    <property type="evidence" value="ECO:0007669"/>
    <property type="project" value="UniProtKB-KW"/>
</dbReference>
<feature type="domain" description="Methyltransferase" evidence="5">
    <location>
        <begin position="88"/>
        <end position="130"/>
    </location>
</feature>
<feature type="compositionally biased region" description="Basic and acidic residues" evidence="4">
    <location>
        <begin position="50"/>
        <end position="61"/>
    </location>
</feature>
<proteinExistence type="predicted"/>
<evidence type="ECO:0000259" key="5">
    <source>
        <dbReference type="Pfam" id="PF13649"/>
    </source>
</evidence>
<evidence type="ECO:0000256" key="3">
    <source>
        <dbReference type="ARBA" id="ARBA00022691"/>
    </source>
</evidence>
<reference evidence="6 7" key="1">
    <citation type="submission" date="2018-10" db="EMBL/GenBank/DDBJ databases">
        <title>Sequencing the genomes of 1000 actinobacteria strains.</title>
        <authorList>
            <person name="Klenk H.-P."/>
        </authorList>
    </citation>
    <scope>NUCLEOTIDE SEQUENCE [LARGE SCALE GENOMIC DNA]</scope>
    <source>
        <strain evidence="6 7">DSM 43800</strain>
    </source>
</reference>
<gene>
    <name evidence="6" type="ORF">C8E97_2882</name>
</gene>
<sequence length="152" mass="16075">MSGKALCGKDFGGRAIHRPGIGARLPGRVRGAPGAPFGSRIRRIAHRLPPSRDRWNEREGDAGGSTGGNPPNPYLAREVGELTPGTALDAGCGAGAEATWLAERGRRVTAADTSAEALARAAERATASRVGERLRWWRPTWAPGGRTRGSTW</sequence>
<evidence type="ECO:0000256" key="4">
    <source>
        <dbReference type="SAM" id="MobiDB-lite"/>
    </source>
</evidence>
<keyword evidence="7" id="KW-1185">Reference proteome</keyword>